<accession>A0ABP8IBU5</accession>
<evidence type="ECO:0000313" key="1">
    <source>
        <dbReference type="EMBL" id="GAA4355653.1"/>
    </source>
</evidence>
<evidence type="ECO:0008006" key="3">
    <source>
        <dbReference type="Google" id="ProtNLM"/>
    </source>
</evidence>
<dbReference type="InterPro" id="IPR008969">
    <property type="entry name" value="CarboxyPept-like_regulatory"/>
</dbReference>
<protein>
    <recommendedName>
        <fullName evidence="3">Carboxypeptidase-like regulatory domain-containing protein</fullName>
    </recommendedName>
</protein>
<dbReference type="Proteomes" id="UP001501153">
    <property type="component" value="Unassembled WGS sequence"/>
</dbReference>
<organism evidence="1 2">
    <name type="scientific">Hymenobacter saemangeumensis</name>
    <dbReference type="NCBI Taxonomy" id="1084522"/>
    <lineage>
        <taxon>Bacteria</taxon>
        <taxon>Pseudomonadati</taxon>
        <taxon>Bacteroidota</taxon>
        <taxon>Cytophagia</taxon>
        <taxon>Cytophagales</taxon>
        <taxon>Hymenobacteraceae</taxon>
        <taxon>Hymenobacter</taxon>
    </lineage>
</organism>
<sequence length="381" mass="42148">MAQGQKLEGKVVDAVTNKPIPYASVSLLNTSIGTTCNAEGEFVLQKVPVSSKLLVSELGHRRDTIVVTSAAVLRISLTPASVVLPEIHVGSYLADLLLQAYNKSRQLYSQKTYGRAFYRQITRHNGDATEVLEMIWNTKTNNAGVEGTSLAQGRYAEKKALVKLNNFSLNTRLYGVYDAQADTSRSIWMIGPNVERYYSLNLVGVTENGTQQLVEVEFASKPGINPNHHRGSITIDAITHQILRFQMETEGVRISSNSASTQFKDQRTFFEMVFQASEKGAPILNYVSVRYQAVIARPKKDDVNLQVNSLTVFYDGQPVPSGIAYSSAVDKANKSDLVSIKRTTYNPTFWAENSIVKRTPLEEGVIQAFEQKGAFGTLLTH</sequence>
<keyword evidence="2" id="KW-1185">Reference proteome</keyword>
<evidence type="ECO:0000313" key="2">
    <source>
        <dbReference type="Proteomes" id="UP001501153"/>
    </source>
</evidence>
<dbReference type="SUPFAM" id="SSF49464">
    <property type="entry name" value="Carboxypeptidase regulatory domain-like"/>
    <property type="match status" value="1"/>
</dbReference>
<dbReference type="EMBL" id="BAABGZ010000018">
    <property type="protein sequence ID" value="GAA4355653.1"/>
    <property type="molecule type" value="Genomic_DNA"/>
</dbReference>
<proteinExistence type="predicted"/>
<comment type="caution">
    <text evidence="1">The sequence shown here is derived from an EMBL/GenBank/DDBJ whole genome shotgun (WGS) entry which is preliminary data.</text>
</comment>
<dbReference type="Pfam" id="PF13715">
    <property type="entry name" value="CarbopepD_reg_2"/>
    <property type="match status" value="1"/>
</dbReference>
<dbReference type="Gene3D" id="2.60.40.1120">
    <property type="entry name" value="Carboxypeptidase-like, regulatory domain"/>
    <property type="match status" value="1"/>
</dbReference>
<gene>
    <name evidence="1" type="ORF">GCM10023185_18690</name>
</gene>
<reference evidence="2" key="1">
    <citation type="journal article" date="2019" name="Int. J. Syst. Evol. Microbiol.">
        <title>The Global Catalogue of Microorganisms (GCM) 10K type strain sequencing project: providing services to taxonomists for standard genome sequencing and annotation.</title>
        <authorList>
            <consortium name="The Broad Institute Genomics Platform"/>
            <consortium name="The Broad Institute Genome Sequencing Center for Infectious Disease"/>
            <person name="Wu L."/>
            <person name="Ma J."/>
        </authorList>
    </citation>
    <scope>NUCLEOTIDE SEQUENCE [LARGE SCALE GENOMIC DNA]</scope>
    <source>
        <strain evidence="2">JCM 17923</strain>
    </source>
</reference>
<name>A0ABP8IBU5_9BACT</name>